<reference evidence="3" key="1">
    <citation type="journal article" date="2020" name="Mol. Plant Microbe Interact.">
        <title>Genome Sequence of the Biocontrol Agent Coniothyrium minitans strain Conio (IMI 134523).</title>
        <authorList>
            <person name="Patel D."/>
            <person name="Shittu T.A."/>
            <person name="Baroncelli R."/>
            <person name="Muthumeenakshi S."/>
            <person name="Osborne T.H."/>
            <person name="Janganan T.K."/>
            <person name="Sreenivasaprasad S."/>
        </authorList>
    </citation>
    <scope>NUCLEOTIDE SEQUENCE</scope>
    <source>
        <strain evidence="3">Conio</strain>
    </source>
</reference>
<evidence type="ECO:0000313" key="4">
    <source>
        <dbReference type="Proteomes" id="UP000756921"/>
    </source>
</evidence>
<proteinExistence type="predicted"/>
<organism evidence="3 4">
    <name type="scientific">Paraphaeosphaeria minitans</name>
    <dbReference type="NCBI Taxonomy" id="565426"/>
    <lineage>
        <taxon>Eukaryota</taxon>
        <taxon>Fungi</taxon>
        <taxon>Dikarya</taxon>
        <taxon>Ascomycota</taxon>
        <taxon>Pezizomycotina</taxon>
        <taxon>Dothideomycetes</taxon>
        <taxon>Pleosporomycetidae</taxon>
        <taxon>Pleosporales</taxon>
        <taxon>Massarineae</taxon>
        <taxon>Didymosphaeriaceae</taxon>
        <taxon>Paraphaeosphaeria</taxon>
    </lineage>
</organism>
<feature type="chain" id="PRO_5040217084" description="Secreted protein" evidence="2">
    <location>
        <begin position="21"/>
        <end position="82"/>
    </location>
</feature>
<keyword evidence="2" id="KW-0732">Signal</keyword>
<name>A0A9P6KW31_9PLEO</name>
<evidence type="ECO:0000256" key="2">
    <source>
        <dbReference type="SAM" id="SignalP"/>
    </source>
</evidence>
<dbReference type="AlphaFoldDB" id="A0A9P6KW31"/>
<keyword evidence="4" id="KW-1185">Reference proteome</keyword>
<dbReference type="EMBL" id="WJXW01000001">
    <property type="protein sequence ID" value="KAF9740995.1"/>
    <property type="molecule type" value="Genomic_DNA"/>
</dbReference>
<evidence type="ECO:0000313" key="3">
    <source>
        <dbReference type="EMBL" id="KAF9740995.1"/>
    </source>
</evidence>
<dbReference type="Proteomes" id="UP000756921">
    <property type="component" value="Unassembled WGS sequence"/>
</dbReference>
<feature type="compositionally biased region" description="Polar residues" evidence="1">
    <location>
        <begin position="42"/>
        <end position="57"/>
    </location>
</feature>
<evidence type="ECO:0000256" key="1">
    <source>
        <dbReference type="SAM" id="MobiDB-lite"/>
    </source>
</evidence>
<evidence type="ECO:0008006" key="5">
    <source>
        <dbReference type="Google" id="ProtNLM"/>
    </source>
</evidence>
<comment type="caution">
    <text evidence="3">The sequence shown here is derived from an EMBL/GenBank/DDBJ whole genome shotgun (WGS) entry which is preliminary data.</text>
</comment>
<gene>
    <name evidence="3" type="ORF">PMIN01_00534</name>
</gene>
<feature type="region of interest" description="Disordered" evidence="1">
    <location>
        <begin position="27"/>
        <end position="57"/>
    </location>
</feature>
<accession>A0A9P6KW31</accession>
<protein>
    <recommendedName>
        <fullName evidence="5">Secreted protein</fullName>
    </recommendedName>
</protein>
<sequence length="82" mass="9208">MVFLPARRLLMRVVLWTWLGGRIDVGNQGSGRRSQVEGASREPSSPVRTQFARSSRTMRWHNQSVAVTLPPLPSLVIPDPRS</sequence>
<feature type="signal peptide" evidence="2">
    <location>
        <begin position="1"/>
        <end position="20"/>
    </location>
</feature>